<dbReference type="Proteomes" id="UP000198510">
    <property type="component" value="Unassembled WGS sequence"/>
</dbReference>
<keyword evidence="1" id="KW-0472">Membrane</keyword>
<keyword evidence="3" id="KW-1185">Reference proteome</keyword>
<feature type="transmembrane region" description="Helical" evidence="1">
    <location>
        <begin position="21"/>
        <end position="40"/>
    </location>
</feature>
<gene>
    <name evidence="2" type="ORF">SAMN05421823_1043</name>
</gene>
<sequence length="250" mass="28902">MLQFLRRVRQNVVGEGKFRKYLLYAVGEIALVMIGILLALQVNTWNANRQNDRERDRIYRALETEFRAAKEMHASNVDQSIATQRAIIQILNHTGTSPEAFGIHEFDSLLNRSLATLSYNPSFIVYQEVIESDKIEQIDNPDIRSLLFQYKTVSGGYYKLEDALITIFSSEFIPYLNRRIAFKNIDQFNQAPFPASTIVQDNRAVLMELEFENLLDNHLFLYSELVRSFEELGAIVDALIVELENVNEDR</sequence>
<organism evidence="2 3">
    <name type="scientific">Catalinimonas alkaloidigena</name>
    <dbReference type="NCBI Taxonomy" id="1075417"/>
    <lineage>
        <taxon>Bacteria</taxon>
        <taxon>Pseudomonadati</taxon>
        <taxon>Bacteroidota</taxon>
        <taxon>Cytophagia</taxon>
        <taxon>Cytophagales</taxon>
        <taxon>Catalimonadaceae</taxon>
        <taxon>Catalinimonas</taxon>
    </lineage>
</organism>
<dbReference type="OrthoDB" id="821805at2"/>
<dbReference type="AlphaFoldDB" id="A0A1G9G6J9"/>
<accession>A0A1G9G6J9</accession>
<keyword evidence="1" id="KW-1133">Transmembrane helix</keyword>
<evidence type="ECO:0000313" key="2">
    <source>
        <dbReference type="EMBL" id="SDK96334.1"/>
    </source>
</evidence>
<evidence type="ECO:0000256" key="1">
    <source>
        <dbReference type="SAM" id="Phobius"/>
    </source>
</evidence>
<proteinExistence type="predicted"/>
<keyword evidence="1" id="KW-0812">Transmembrane</keyword>
<evidence type="ECO:0000313" key="3">
    <source>
        <dbReference type="Proteomes" id="UP000198510"/>
    </source>
</evidence>
<dbReference type="EMBL" id="FNFO01000004">
    <property type="protein sequence ID" value="SDK96334.1"/>
    <property type="molecule type" value="Genomic_DNA"/>
</dbReference>
<protein>
    <submittedName>
        <fullName evidence="2">Uncharacterized protein</fullName>
    </submittedName>
</protein>
<reference evidence="2 3" key="1">
    <citation type="submission" date="2016-10" db="EMBL/GenBank/DDBJ databases">
        <authorList>
            <person name="de Groot N.N."/>
        </authorList>
    </citation>
    <scope>NUCLEOTIDE SEQUENCE [LARGE SCALE GENOMIC DNA]</scope>
    <source>
        <strain evidence="2 3">DSM 25186</strain>
    </source>
</reference>
<name>A0A1G9G6J9_9BACT</name>
<dbReference type="RefSeq" id="WP_143017236.1">
    <property type="nucleotide sequence ID" value="NZ_FNFO01000004.1"/>
</dbReference>
<dbReference type="STRING" id="1075417.SAMN05421823_1043"/>